<sequence>MNPNNCTYGPSHQSIAIESVEISVQNLIKNWYKRQQWQHIFNPSSSSPSSKAPWRNHLAKFLESVQIRILAISLLLFDLILTTLELSSTLVSCSKTIEKSWFHWVGISILTLLSTKIAALAVALGIGGFLRRPGYVVDGVVVIGALVLEAVWEAKGGGLLVVVSLWRVVRVVESALELSDEAIEAQIEAIVCQFEALRVENSRLLDTISRQNQIIETLEKEVDQYRHASDPIEVVGIVPKSTNFNPTLN</sequence>
<organism evidence="12 13">
    <name type="scientific">Gossypium raimondii</name>
    <name type="common">Peruvian cotton</name>
    <name type="synonym">Gossypium klotzschianum subsp. raimondii</name>
    <dbReference type="NCBI Taxonomy" id="29730"/>
    <lineage>
        <taxon>Eukaryota</taxon>
        <taxon>Viridiplantae</taxon>
        <taxon>Streptophyta</taxon>
        <taxon>Embryophyta</taxon>
        <taxon>Tracheophyta</taxon>
        <taxon>Spermatophyta</taxon>
        <taxon>Magnoliopsida</taxon>
        <taxon>eudicotyledons</taxon>
        <taxon>Gunneridae</taxon>
        <taxon>Pentapetalae</taxon>
        <taxon>rosids</taxon>
        <taxon>malvids</taxon>
        <taxon>Malvales</taxon>
        <taxon>Malvaceae</taxon>
        <taxon>Malvoideae</taxon>
        <taxon>Gossypium</taxon>
    </lineage>
</organism>
<evidence type="ECO:0000313" key="12">
    <source>
        <dbReference type="EMBL" id="KJB61323.1"/>
    </source>
</evidence>
<keyword evidence="7" id="KW-0406">Ion transport</keyword>
<keyword evidence="6 11" id="KW-1133">Transmembrane helix</keyword>
<dbReference type="EMBL" id="CM001748">
    <property type="protein sequence ID" value="KJB61323.1"/>
    <property type="molecule type" value="Genomic_DNA"/>
</dbReference>
<feature type="transmembrane region" description="Helical" evidence="11">
    <location>
        <begin position="65"/>
        <end position="84"/>
    </location>
</feature>
<keyword evidence="5" id="KW-0851">Voltage-gated channel</keyword>
<protein>
    <recommendedName>
        <fullName evidence="14">Voltage-gated hydrogen channel 1</fullName>
    </recommendedName>
</protein>
<dbReference type="eggNOG" id="ENOG502QQMU">
    <property type="taxonomic scope" value="Eukaryota"/>
</dbReference>
<feature type="coiled-coil region" evidence="10">
    <location>
        <begin position="201"/>
        <end position="228"/>
    </location>
</feature>
<evidence type="ECO:0000256" key="3">
    <source>
        <dbReference type="ARBA" id="ARBA00022475"/>
    </source>
</evidence>
<dbReference type="KEGG" id="gra:105766199"/>
<evidence type="ECO:0000313" key="13">
    <source>
        <dbReference type="Proteomes" id="UP000032304"/>
    </source>
</evidence>
<evidence type="ECO:0000256" key="9">
    <source>
        <dbReference type="ARBA" id="ARBA00023303"/>
    </source>
</evidence>
<evidence type="ECO:0000256" key="2">
    <source>
        <dbReference type="ARBA" id="ARBA00022448"/>
    </source>
</evidence>
<dbReference type="PANTHER" id="PTHR46480:SF1">
    <property type="entry name" value="VOLTAGE-GATED HYDROGEN CHANNEL 1"/>
    <property type="match status" value="1"/>
</dbReference>
<dbReference type="InterPro" id="IPR031846">
    <property type="entry name" value="Hvcn1"/>
</dbReference>
<evidence type="ECO:0000256" key="4">
    <source>
        <dbReference type="ARBA" id="ARBA00022692"/>
    </source>
</evidence>
<proteinExistence type="predicted"/>
<evidence type="ECO:0000256" key="8">
    <source>
        <dbReference type="ARBA" id="ARBA00023136"/>
    </source>
</evidence>
<keyword evidence="8 11" id="KW-0472">Membrane</keyword>
<dbReference type="OMA" id="DQNRHAS"/>
<evidence type="ECO:0000256" key="1">
    <source>
        <dbReference type="ARBA" id="ARBA00004651"/>
    </source>
</evidence>
<dbReference type="GO" id="GO:0030171">
    <property type="term" value="F:voltage-gated proton channel activity"/>
    <property type="evidence" value="ECO:0007669"/>
    <property type="project" value="InterPro"/>
</dbReference>
<evidence type="ECO:0000256" key="7">
    <source>
        <dbReference type="ARBA" id="ARBA00023065"/>
    </source>
</evidence>
<keyword evidence="3" id="KW-1003">Cell membrane</keyword>
<feature type="transmembrane region" description="Helical" evidence="11">
    <location>
        <begin position="104"/>
        <end position="126"/>
    </location>
</feature>
<dbReference type="AlphaFoldDB" id="A0A0D2SDS1"/>
<evidence type="ECO:0000256" key="11">
    <source>
        <dbReference type="SAM" id="Phobius"/>
    </source>
</evidence>
<keyword evidence="4 11" id="KW-0812">Transmembrane</keyword>
<dbReference type="PANTHER" id="PTHR46480">
    <property type="entry name" value="F20B24.22"/>
    <property type="match status" value="1"/>
</dbReference>
<dbReference type="Gene3D" id="1.20.120.350">
    <property type="entry name" value="Voltage-gated potassium channels. Chain C"/>
    <property type="match status" value="1"/>
</dbReference>
<keyword evidence="2" id="KW-0813">Transport</keyword>
<dbReference type="Gramene" id="KJB61323">
    <property type="protein sequence ID" value="KJB61323"/>
    <property type="gene ID" value="B456_009G351500"/>
</dbReference>
<gene>
    <name evidence="12" type="ORF">B456_009G351500</name>
</gene>
<keyword evidence="13" id="KW-1185">Reference proteome</keyword>
<evidence type="ECO:0000256" key="5">
    <source>
        <dbReference type="ARBA" id="ARBA00022882"/>
    </source>
</evidence>
<dbReference type="GO" id="GO:0005886">
    <property type="term" value="C:plasma membrane"/>
    <property type="evidence" value="ECO:0007669"/>
    <property type="project" value="UniProtKB-SubCell"/>
</dbReference>
<evidence type="ECO:0008006" key="14">
    <source>
        <dbReference type="Google" id="ProtNLM"/>
    </source>
</evidence>
<evidence type="ECO:0000256" key="10">
    <source>
        <dbReference type="SAM" id="Coils"/>
    </source>
</evidence>
<dbReference type="InterPro" id="IPR027359">
    <property type="entry name" value="Volt_channel_dom_sf"/>
</dbReference>
<dbReference type="GO" id="GO:0034702">
    <property type="term" value="C:monoatomic ion channel complex"/>
    <property type="evidence" value="ECO:0007669"/>
    <property type="project" value="UniProtKB-KW"/>
</dbReference>
<dbReference type="OrthoDB" id="427456at2759"/>
<reference evidence="12 13" key="1">
    <citation type="journal article" date="2012" name="Nature">
        <title>Repeated polyploidization of Gossypium genomes and the evolution of spinnable cotton fibres.</title>
        <authorList>
            <person name="Paterson A.H."/>
            <person name="Wendel J.F."/>
            <person name="Gundlach H."/>
            <person name="Guo H."/>
            <person name="Jenkins J."/>
            <person name="Jin D."/>
            <person name="Llewellyn D."/>
            <person name="Showmaker K.C."/>
            <person name="Shu S."/>
            <person name="Udall J."/>
            <person name="Yoo M.J."/>
            <person name="Byers R."/>
            <person name="Chen W."/>
            <person name="Doron-Faigenboim A."/>
            <person name="Duke M.V."/>
            <person name="Gong L."/>
            <person name="Grimwood J."/>
            <person name="Grover C."/>
            <person name="Grupp K."/>
            <person name="Hu G."/>
            <person name="Lee T.H."/>
            <person name="Li J."/>
            <person name="Lin L."/>
            <person name="Liu T."/>
            <person name="Marler B.S."/>
            <person name="Page J.T."/>
            <person name="Roberts A.W."/>
            <person name="Romanel E."/>
            <person name="Sanders W.S."/>
            <person name="Szadkowski E."/>
            <person name="Tan X."/>
            <person name="Tang H."/>
            <person name="Xu C."/>
            <person name="Wang J."/>
            <person name="Wang Z."/>
            <person name="Zhang D."/>
            <person name="Zhang L."/>
            <person name="Ashrafi H."/>
            <person name="Bedon F."/>
            <person name="Bowers J.E."/>
            <person name="Brubaker C.L."/>
            <person name="Chee P.W."/>
            <person name="Das S."/>
            <person name="Gingle A.R."/>
            <person name="Haigler C.H."/>
            <person name="Harker D."/>
            <person name="Hoffmann L.V."/>
            <person name="Hovav R."/>
            <person name="Jones D.C."/>
            <person name="Lemke C."/>
            <person name="Mansoor S."/>
            <person name="ur Rahman M."/>
            <person name="Rainville L.N."/>
            <person name="Rambani A."/>
            <person name="Reddy U.K."/>
            <person name="Rong J.K."/>
            <person name="Saranga Y."/>
            <person name="Scheffler B.E."/>
            <person name="Scheffler J.A."/>
            <person name="Stelly D.M."/>
            <person name="Triplett B.A."/>
            <person name="Van Deynze A."/>
            <person name="Vaslin M.F."/>
            <person name="Waghmare V.N."/>
            <person name="Walford S.A."/>
            <person name="Wright R.J."/>
            <person name="Zaki E.A."/>
            <person name="Zhang T."/>
            <person name="Dennis E.S."/>
            <person name="Mayer K.F."/>
            <person name="Peterson D.G."/>
            <person name="Rokhsar D.S."/>
            <person name="Wang X."/>
            <person name="Schmutz J."/>
        </authorList>
    </citation>
    <scope>NUCLEOTIDE SEQUENCE [LARGE SCALE GENOMIC DNA]</scope>
</reference>
<dbReference type="Proteomes" id="UP000032304">
    <property type="component" value="Chromosome 9"/>
</dbReference>
<keyword evidence="9" id="KW-0407">Ion channel</keyword>
<name>A0A0D2SDS1_GOSRA</name>
<keyword evidence="10" id="KW-0175">Coiled coil</keyword>
<comment type="subcellular location">
    <subcellularLocation>
        <location evidence="1">Cell membrane</location>
        <topology evidence="1">Multi-pass membrane protein</topology>
    </subcellularLocation>
</comment>
<dbReference type="STRING" id="29730.A0A0D2SDS1"/>
<accession>A0A0D2SDS1</accession>
<evidence type="ECO:0000256" key="6">
    <source>
        <dbReference type="ARBA" id="ARBA00022989"/>
    </source>
</evidence>